<feature type="transmembrane region" description="Helical" evidence="9">
    <location>
        <begin position="100"/>
        <end position="122"/>
    </location>
</feature>
<dbReference type="Pfam" id="PF04290">
    <property type="entry name" value="DctQ"/>
    <property type="match status" value="1"/>
</dbReference>
<dbReference type="Proteomes" id="UP000317122">
    <property type="component" value="Unassembled WGS sequence"/>
</dbReference>
<keyword evidence="6 9" id="KW-1133">Transmembrane helix</keyword>
<dbReference type="GO" id="GO:0022857">
    <property type="term" value="F:transmembrane transporter activity"/>
    <property type="evidence" value="ECO:0007669"/>
    <property type="project" value="UniProtKB-UniRule"/>
</dbReference>
<evidence type="ECO:0000256" key="5">
    <source>
        <dbReference type="ARBA" id="ARBA00022692"/>
    </source>
</evidence>
<comment type="similarity">
    <text evidence="8 9">Belongs to the TRAP transporter small permease family.</text>
</comment>
<keyword evidence="3" id="KW-1003">Cell membrane</keyword>
<evidence type="ECO:0000256" key="2">
    <source>
        <dbReference type="ARBA" id="ARBA00022448"/>
    </source>
</evidence>
<keyword evidence="5 9" id="KW-0812">Transmembrane</keyword>
<dbReference type="PANTHER" id="PTHR35011">
    <property type="entry name" value="2,3-DIKETO-L-GULONATE TRAP TRANSPORTER SMALL PERMEASE PROTEIN YIAM"/>
    <property type="match status" value="1"/>
</dbReference>
<accession>A0A562P1W4</accession>
<feature type="domain" description="Tripartite ATP-independent periplasmic transporters DctQ component" evidence="10">
    <location>
        <begin position="36"/>
        <end position="159"/>
    </location>
</feature>
<keyword evidence="2 9" id="KW-0813">Transport</keyword>
<feature type="transmembrane region" description="Helical" evidence="9">
    <location>
        <begin position="63"/>
        <end position="88"/>
    </location>
</feature>
<feature type="transmembrane region" description="Helical" evidence="9">
    <location>
        <begin position="21"/>
        <end position="43"/>
    </location>
</feature>
<keyword evidence="12" id="KW-1185">Reference proteome</keyword>
<protein>
    <recommendedName>
        <fullName evidence="9">TRAP transporter small permease protein</fullName>
    </recommendedName>
</protein>
<comment type="subcellular location">
    <subcellularLocation>
        <location evidence="1 9">Cell inner membrane</location>
        <topology evidence="1 9">Multi-pass membrane protein</topology>
    </subcellularLocation>
</comment>
<evidence type="ECO:0000256" key="6">
    <source>
        <dbReference type="ARBA" id="ARBA00022989"/>
    </source>
</evidence>
<evidence type="ECO:0000259" key="10">
    <source>
        <dbReference type="Pfam" id="PF04290"/>
    </source>
</evidence>
<organism evidence="11 12">
    <name type="scientific">Mesorhizobium tianshanense</name>
    <dbReference type="NCBI Taxonomy" id="39844"/>
    <lineage>
        <taxon>Bacteria</taxon>
        <taxon>Pseudomonadati</taxon>
        <taxon>Pseudomonadota</taxon>
        <taxon>Alphaproteobacteria</taxon>
        <taxon>Hyphomicrobiales</taxon>
        <taxon>Phyllobacteriaceae</taxon>
        <taxon>Mesorhizobium</taxon>
    </lineage>
</organism>
<evidence type="ECO:0000313" key="11">
    <source>
        <dbReference type="EMBL" id="TWI38435.1"/>
    </source>
</evidence>
<gene>
    <name evidence="11" type="ORF">IQ26_02359</name>
</gene>
<dbReference type="PANTHER" id="PTHR35011:SF11">
    <property type="entry name" value="TRAP TRANSPORTER SMALL PERMEASE PROTEIN"/>
    <property type="match status" value="1"/>
</dbReference>
<evidence type="ECO:0000313" key="12">
    <source>
        <dbReference type="Proteomes" id="UP000317122"/>
    </source>
</evidence>
<dbReference type="InterPro" id="IPR007387">
    <property type="entry name" value="TRAP_DctQ"/>
</dbReference>
<keyword evidence="4 9" id="KW-0997">Cell inner membrane</keyword>
<reference evidence="11 12" key="1">
    <citation type="journal article" date="2015" name="Stand. Genomic Sci.">
        <title>Genomic Encyclopedia of Bacterial and Archaeal Type Strains, Phase III: the genomes of soil and plant-associated and newly described type strains.</title>
        <authorList>
            <person name="Whitman W.B."/>
            <person name="Woyke T."/>
            <person name="Klenk H.P."/>
            <person name="Zhou Y."/>
            <person name="Lilburn T.G."/>
            <person name="Beck B.J."/>
            <person name="De Vos P."/>
            <person name="Vandamme P."/>
            <person name="Eisen J.A."/>
            <person name="Garrity G."/>
            <person name="Hugenholtz P."/>
            <person name="Kyrpides N.C."/>
        </authorList>
    </citation>
    <scope>NUCLEOTIDE SEQUENCE [LARGE SCALE GENOMIC DNA]</scope>
    <source>
        <strain evidence="11 12">CGMCC 1.2546</strain>
    </source>
</reference>
<dbReference type="GO" id="GO:0005886">
    <property type="term" value="C:plasma membrane"/>
    <property type="evidence" value="ECO:0007669"/>
    <property type="project" value="UniProtKB-SubCell"/>
</dbReference>
<evidence type="ECO:0000256" key="7">
    <source>
        <dbReference type="ARBA" id="ARBA00023136"/>
    </source>
</evidence>
<dbReference type="RefSeq" id="WP_145717036.1">
    <property type="nucleotide sequence ID" value="NZ_BSPF01000084.1"/>
</dbReference>
<evidence type="ECO:0000256" key="1">
    <source>
        <dbReference type="ARBA" id="ARBA00004429"/>
    </source>
</evidence>
<comment type="caution">
    <text evidence="11">The sequence shown here is derived from an EMBL/GenBank/DDBJ whole genome shotgun (WGS) entry which is preliminary data.</text>
</comment>
<dbReference type="InterPro" id="IPR055348">
    <property type="entry name" value="DctQ"/>
</dbReference>
<comment type="function">
    <text evidence="9">Part of the tripartite ATP-independent periplasmic (TRAP) transport system.</text>
</comment>
<dbReference type="GO" id="GO:0015740">
    <property type="term" value="P:C4-dicarboxylate transport"/>
    <property type="evidence" value="ECO:0007669"/>
    <property type="project" value="TreeGrafter"/>
</dbReference>
<dbReference type="AlphaFoldDB" id="A0A562P1W4"/>
<name>A0A562P1W4_9HYPH</name>
<proteinExistence type="inferred from homology"/>
<evidence type="ECO:0000256" key="3">
    <source>
        <dbReference type="ARBA" id="ARBA00022475"/>
    </source>
</evidence>
<keyword evidence="7 9" id="KW-0472">Membrane</keyword>
<evidence type="ECO:0000256" key="8">
    <source>
        <dbReference type="ARBA" id="ARBA00038436"/>
    </source>
</evidence>
<dbReference type="EMBL" id="VLKT01000012">
    <property type="protein sequence ID" value="TWI38435.1"/>
    <property type="molecule type" value="Genomic_DNA"/>
</dbReference>
<evidence type="ECO:0000256" key="4">
    <source>
        <dbReference type="ARBA" id="ARBA00022519"/>
    </source>
</evidence>
<comment type="subunit">
    <text evidence="9">The complex comprises the extracytoplasmic solute receptor protein and the two transmembrane proteins.</text>
</comment>
<feature type="transmembrane region" description="Helical" evidence="9">
    <location>
        <begin position="134"/>
        <end position="156"/>
    </location>
</feature>
<dbReference type="OrthoDB" id="4250245at2"/>
<evidence type="ECO:0000256" key="9">
    <source>
        <dbReference type="RuleBase" id="RU369079"/>
    </source>
</evidence>
<sequence length="173" mass="18456">MNLAIGSWRSAFLAVERHITQAAVVLGCLGLVLAALAGLYQVIARFILFQPASWSEPFVQAILIWMTYLALAGAMRTGTLISVDLLLARSQGRAKAALRAFITLAVMALLLVILWFGCILVWRVRFQTIAGLNISASWAYAALPAGAVLSILALVAHAIDPPQADEVVIESGG</sequence>